<feature type="transmembrane region" description="Helical" evidence="1">
    <location>
        <begin position="6"/>
        <end position="33"/>
    </location>
</feature>
<feature type="transmembrane region" description="Helical" evidence="1">
    <location>
        <begin position="89"/>
        <end position="111"/>
    </location>
</feature>
<dbReference type="PIRSF" id="PIRSF015875">
    <property type="entry name" value="UCP015875"/>
    <property type="match status" value="1"/>
</dbReference>
<gene>
    <name evidence="2" type="ORF">CQA63_03000</name>
</gene>
<evidence type="ECO:0000256" key="1">
    <source>
        <dbReference type="SAM" id="Phobius"/>
    </source>
</evidence>
<keyword evidence="1" id="KW-1133">Transmembrane helix</keyword>
<keyword evidence="3" id="KW-1185">Reference proteome</keyword>
<sequence>MEALYPYLLIVHICCAIIFLGYIFTDVVLLSPLRKILGNEIANRVFSIITQRGVKIMPFCLLLLILSGGAMISRYIGGGHGYFDTPLQILLIVKMCLALCILLMVVISLSCKFLGFKNPLANVIHPIVLILGFMIVVLAKVAFII</sequence>
<accession>A0A3D8I7M6</accession>
<organism evidence="2 3">
    <name type="scientific">Helicobacter marmotae</name>
    <dbReference type="NCBI Taxonomy" id="152490"/>
    <lineage>
        <taxon>Bacteria</taxon>
        <taxon>Pseudomonadati</taxon>
        <taxon>Campylobacterota</taxon>
        <taxon>Epsilonproteobacteria</taxon>
        <taxon>Campylobacterales</taxon>
        <taxon>Helicobacteraceae</taxon>
        <taxon>Helicobacter</taxon>
    </lineage>
</organism>
<protein>
    <submittedName>
        <fullName evidence="2">Copper resistance protein CopD</fullName>
    </submittedName>
</protein>
<proteinExistence type="predicted"/>
<keyword evidence="1" id="KW-0472">Membrane</keyword>
<feature type="transmembrane region" description="Helical" evidence="1">
    <location>
        <begin position="123"/>
        <end position="144"/>
    </location>
</feature>
<name>A0A3D8I7M6_9HELI</name>
<dbReference type="RefSeq" id="WP_104699315.1">
    <property type="nucleotide sequence ID" value="NZ_FZPP01000004.1"/>
</dbReference>
<dbReference type="AlphaFoldDB" id="A0A3D8I7M6"/>
<feature type="transmembrane region" description="Helical" evidence="1">
    <location>
        <begin position="54"/>
        <end position="77"/>
    </location>
</feature>
<dbReference type="Proteomes" id="UP000256599">
    <property type="component" value="Unassembled WGS sequence"/>
</dbReference>
<dbReference type="InterPro" id="IPR007418">
    <property type="entry name" value="DUF474"/>
</dbReference>
<evidence type="ECO:0000313" key="3">
    <source>
        <dbReference type="Proteomes" id="UP000256599"/>
    </source>
</evidence>
<dbReference type="OrthoDB" id="5955722at2"/>
<comment type="caution">
    <text evidence="2">The sequence shown here is derived from an EMBL/GenBank/DDBJ whole genome shotgun (WGS) entry which is preliminary data.</text>
</comment>
<evidence type="ECO:0000313" key="2">
    <source>
        <dbReference type="EMBL" id="RDU60531.1"/>
    </source>
</evidence>
<dbReference type="EMBL" id="NXLR01000003">
    <property type="protein sequence ID" value="RDU60531.1"/>
    <property type="molecule type" value="Genomic_DNA"/>
</dbReference>
<keyword evidence="1" id="KW-0812">Transmembrane</keyword>
<reference evidence="2 3" key="1">
    <citation type="submission" date="2018-04" db="EMBL/GenBank/DDBJ databases">
        <title>Novel Campyloabacter and Helicobacter Species and Strains.</title>
        <authorList>
            <person name="Mannion A.J."/>
            <person name="Shen Z."/>
            <person name="Fox J.G."/>
        </authorList>
    </citation>
    <scope>NUCLEOTIDE SEQUENCE [LARGE SCALE GENOMIC DNA]</scope>
    <source>
        <strain evidence="2 3">MIT 98-6070</strain>
    </source>
</reference>